<dbReference type="PROSITE" id="PS00674">
    <property type="entry name" value="AAA"/>
    <property type="match status" value="1"/>
</dbReference>
<dbReference type="AlphaFoldDB" id="A0A0F9EIG1"/>
<dbReference type="InterPro" id="IPR003959">
    <property type="entry name" value="ATPase_AAA_core"/>
</dbReference>
<dbReference type="SMART" id="SM00382">
    <property type="entry name" value="AAA"/>
    <property type="match status" value="1"/>
</dbReference>
<dbReference type="SUPFAM" id="SSF52540">
    <property type="entry name" value="P-loop containing nucleoside triphosphate hydrolases"/>
    <property type="match status" value="1"/>
</dbReference>
<dbReference type="InterPro" id="IPR003593">
    <property type="entry name" value="AAA+_ATPase"/>
</dbReference>
<feature type="domain" description="AAA+ ATPase" evidence="4">
    <location>
        <begin position="117"/>
        <end position="241"/>
    </location>
</feature>
<sequence length="329" mass="36182">MTVGEIDFLVLPAYQKKSAYQINYLPGVWIIAPSEKSVSVIYRYLKEIASKYSPLRNQFIVVDASGHDDSISYSVKRLEAKFSLDDIVLPDEISSECKLLTTMVENFEAYADDKVPFRRNIMFAGTPGTGKTTAVTAVAQAVLEAKGTIIYVRSANFSRAYDLAARLAPALVIIEDFDLLAPDREQYGTNPVTATALNVLDGLLSKEGVLTLVTTNLLDHVDAAAKRAGRVDRGYEFKYPTKDMKLQLVDIHLRHYDIQILSSDVYDAIRSVLDKDDVTGAMIESITRNAKQQAIAAMTKDVTIEHVQAAAGCVGVRSSKTASIGFDQK</sequence>
<dbReference type="PANTHER" id="PTHR23073">
    <property type="entry name" value="26S PROTEASOME REGULATORY SUBUNIT"/>
    <property type="match status" value="1"/>
</dbReference>
<dbReference type="GO" id="GO:0005524">
    <property type="term" value="F:ATP binding"/>
    <property type="evidence" value="ECO:0007669"/>
    <property type="project" value="UniProtKB-KW"/>
</dbReference>
<dbReference type="Gene3D" id="3.40.50.300">
    <property type="entry name" value="P-loop containing nucleotide triphosphate hydrolases"/>
    <property type="match status" value="1"/>
</dbReference>
<proteinExistence type="inferred from homology"/>
<protein>
    <recommendedName>
        <fullName evidence="4">AAA+ ATPase domain-containing protein</fullName>
    </recommendedName>
</protein>
<evidence type="ECO:0000313" key="5">
    <source>
        <dbReference type="EMBL" id="KKL73764.1"/>
    </source>
</evidence>
<dbReference type="Pfam" id="PF00004">
    <property type="entry name" value="AAA"/>
    <property type="match status" value="1"/>
</dbReference>
<evidence type="ECO:0000259" key="4">
    <source>
        <dbReference type="SMART" id="SM00382"/>
    </source>
</evidence>
<dbReference type="EMBL" id="LAZR01024862">
    <property type="protein sequence ID" value="KKL73764.1"/>
    <property type="molecule type" value="Genomic_DNA"/>
</dbReference>
<comment type="caution">
    <text evidence="5">The sequence shown here is derived from an EMBL/GenBank/DDBJ whole genome shotgun (WGS) entry which is preliminary data.</text>
</comment>
<evidence type="ECO:0000256" key="2">
    <source>
        <dbReference type="ARBA" id="ARBA00022741"/>
    </source>
</evidence>
<dbReference type="InterPro" id="IPR003960">
    <property type="entry name" value="ATPase_AAA_CS"/>
</dbReference>
<dbReference type="CDD" id="cd19481">
    <property type="entry name" value="RecA-like_protease"/>
    <property type="match status" value="1"/>
</dbReference>
<gene>
    <name evidence="5" type="ORF">LCGC14_2071630</name>
</gene>
<dbReference type="InterPro" id="IPR050221">
    <property type="entry name" value="26S_Proteasome_ATPase"/>
</dbReference>
<comment type="similarity">
    <text evidence="1">Belongs to the AAA ATPase family.</text>
</comment>
<evidence type="ECO:0000256" key="3">
    <source>
        <dbReference type="ARBA" id="ARBA00022840"/>
    </source>
</evidence>
<name>A0A0F9EIG1_9ZZZZ</name>
<organism evidence="5">
    <name type="scientific">marine sediment metagenome</name>
    <dbReference type="NCBI Taxonomy" id="412755"/>
    <lineage>
        <taxon>unclassified sequences</taxon>
        <taxon>metagenomes</taxon>
        <taxon>ecological metagenomes</taxon>
    </lineage>
</organism>
<reference evidence="5" key="1">
    <citation type="journal article" date="2015" name="Nature">
        <title>Complex archaea that bridge the gap between prokaryotes and eukaryotes.</title>
        <authorList>
            <person name="Spang A."/>
            <person name="Saw J.H."/>
            <person name="Jorgensen S.L."/>
            <person name="Zaremba-Niedzwiedzka K."/>
            <person name="Martijn J."/>
            <person name="Lind A.E."/>
            <person name="van Eijk R."/>
            <person name="Schleper C."/>
            <person name="Guy L."/>
            <person name="Ettema T.J."/>
        </authorList>
    </citation>
    <scope>NUCLEOTIDE SEQUENCE</scope>
</reference>
<dbReference type="InterPro" id="IPR027417">
    <property type="entry name" value="P-loop_NTPase"/>
</dbReference>
<keyword evidence="3" id="KW-0067">ATP-binding</keyword>
<accession>A0A0F9EIG1</accession>
<dbReference type="GO" id="GO:0016887">
    <property type="term" value="F:ATP hydrolysis activity"/>
    <property type="evidence" value="ECO:0007669"/>
    <property type="project" value="InterPro"/>
</dbReference>
<evidence type="ECO:0000256" key="1">
    <source>
        <dbReference type="ARBA" id="ARBA00006914"/>
    </source>
</evidence>
<keyword evidence="2" id="KW-0547">Nucleotide-binding</keyword>